<dbReference type="InterPro" id="IPR011990">
    <property type="entry name" value="TPR-like_helical_dom_sf"/>
</dbReference>
<dbReference type="PANTHER" id="PTHR10098">
    <property type="entry name" value="RAPSYN-RELATED"/>
    <property type="match status" value="1"/>
</dbReference>
<dbReference type="Pfam" id="PF13424">
    <property type="entry name" value="TPR_12"/>
    <property type="match status" value="1"/>
</dbReference>
<evidence type="ECO:0000313" key="1">
    <source>
        <dbReference type="EMBL" id="WUQ83222.1"/>
    </source>
</evidence>
<accession>A0ABZ1TZT3</accession>
<dbReference type="PANTHER" id="PTHR10098:SF108">
    <property type="entry name" value="TETRATRICOPEPTIDE REPEAT PROTEIN 28"/>
    <property type="match status" value="1"/>
</dbReference>
<gene>
    <name evidence="1" type="ORF">OHA16_09705</name>
</gene>
<dbReference type="SMART" id="SM00028">
    <property type="entry name" value="TPR"/>
    <property type="match status" value="6"/>
</dbReference>
<proteinExistence type="predicted"/>
<name>A0ABZ1TZT3_9ACTN</name>
<dbReference type="InterPro" id="IPR019734">
    <property type="entry name" value="TPR_rpt"/>
</dbReference>
<dbReference type="RefSeq" id="WP_328954256.1">
    <property type="nucleotide sequence ID" value="NZ_CP108110.1"/>
</dbReference>
<evidence type="ECO:0000313" key="2">
    <source>
        <dbReference type="Proteomes" id="UP001432222"/>
    </source>
</evidence>
<protein>
    <submittedName>
        <fullName evidence="1">Tetratricopeptide repeat protein</fullName>
    </submittedName>
</protein>
<dbReference type="Gene3D" id="1.25.40.10">
    <property type="entry name" value="Tetratricopeptide repeat domain"/>
    <property type="match status" value="2"/>
</dbReference>
<reference evidence="1" key="1">
    <citation type="submission" date="2022-10" db="EMBL/GenBank/DDBJ databases">
        <title>The complete genomes of actinobacterial strains from the NBC collection.</title>
        <authorList>
            <person name="Joergensen T.S."/>
            <person name="Alvarez Arevalo M."/>
            <person name="Sterndorff E.B."/>
            <person name="Faurdal D."/>
            <person name="Vuksanovic O."/>
            <person name="Mourched A.-S."/>
            <person name="Charusanti P."/>
            <person name="Shaw S."/>
            <person name="Blin K."/>
            <person name="Weber T."/>
        </authorList>
    </citation>
    <scope>NUCLEOTIDE SEQUENCE</scope>
    <source>
        <strain evidence="1">NBC_00222</strain>
    </source>
</reference>
<organism evidence="1 2">
    <name type="scientific">Kitasatospora purpeofusca</name>
    <dbReference type="NCBI Taxonomy" id="67352"/>
    <lineage>
        <taxon>Bacteria</taxon>
        <taxon>Bacillati</taxon>
        <taxon>Actinomycetota</taxon>
        <taxon>Actinomycetes</taxon>
        <taxon>Kitasatosporales</taxon>
        <taxon>Streptomycetaceae</taxon>
        <taxon>Kitasatospora</taxon>
    </lineage>
</organism>
<sequence>MNERRRRAVQRAAHIYLKRLKAIAVQELGGQYEAALQRFDEDWLQIRSLHQQAQELDLDDGALACDYFISGFDLRRLRLPLSEVDFGAEAALRYAKKAGSARHAQVLIMLGEAAREGSRLAESEKHLRTAIEVLRQSSGGDPAQQLLLGPPLMAAARISLAAVLDESGDYRGAVLAAGEALNAAVAIDDFAGQSTALCNLAIPLAHLGDLEAAFKAFTASASIARRLGDPRPLQVPMAGLADVLRRSGRFTEAREAAEESLRLATDLGDRREQGRLLSQLTAIALEEEDFDTAVTRQAEAQQLWSELGDVIGLADAHSMRAIIEEQSGRWQESAESIALAVALLRNSGRSTSADRLLRVAEARQARHGRRTRLHEVMTRSMAARRLFDAGRTDQGLAALTALVEEARAVRDARSGHDARPEDGTLLGFALGILGEALEEAERPAEAFDAYVEALHVDQVSTMANGNLVGRARARTAAGDYLGGIHSYEEAIAAFRQQEQPSEHLGLALGLLAALMQERFSSFESARGLATEAVAVLRQVNSRHADKAVDYLAALESESERFEREFGHAAKRMPLALVRQILNQLSALLADGQTPLLRVGLADGRICIGAPAVVHCREVSVLAVWHQQRKWVIPLERLSDIMILEARRTDPA</sequence>
<dbReference type="Proteomes" id="UP001432222">
    <property type="component" value="Chromosome"/>
</dbReference>
<dbReference type="EMBL" id="CP108110">
    <property type="protein sequence ID" value="WUQ83222.1"/>
    <property type="molecule type" value="Genomic_DNA"/>
</dbReference>
<keyword evidence="2" id="KW-1185">Reference proteome</keyword>
<dbReference type="SUPFAM" id="SSF48452">
    <property type="entry name" value="TPR-like"/>
    <property type="match status" value="2"/>
</dbReference>